<evidence type="ECO:0000256" key="5">
    <source>
        <dbReference type="ARBA" id="ARBA00022801"/>
    </source>
</evidence>
<keyword evidence="6 9" id="KW-0862">Zinc</keyword>
<dbReference type="PANTHER" id="PTHR11533">
    <property type="entry name" value="PROTEASE M1 ZINC METALLOPROTEASE"/>
    <property type="match status" value="1"/>
</dbReference>
<organism evidence="14 15">
    <name type="scientific">Ophiocordyceps unilateralis</name>
    <name type="common">Zombie-ant fungus</name>
    <name type="synonym">Torrubia unilateralis</name>
    <dbReference type="NCBI Taxonomy" id="268505"/>
    <lineage>
        <taxon>Eukaryota</taxon>
        <taxon>Fungi</taxon>
        <taxon>Dikarya</taxon>
        <taxon>Ascomycota</taxon>
        <taxon>Pezizomycotina</taxon>
        <taxon>Sordariomycetes</taxon>
        <taxon>Hypocreomycetidae</taxon>
        <taxon>Hypocreales</taxon>
        <taxon>Ophiocordycipitaceae</taxon>
        <taxon>Ophiocordyceps</taxon>
    </lineage>
</organism>
<dbReference type="GO" id="GO:0042277">
    <property type="term" value="F:peptide binding"/>
    <property type="evidence" value="ECO:0007669"/>
    <property type="project" value="TreeGrafter"/>
</dbReference>
<evidence type="ECO:0000259" key="13">
    <source>
        <dbReference type="Pfam" id="PF17900"/>
    </source>
</evidence>
<dbReference type="FunFam" id="1.25.50.20:FF:000002">
    <property type="entry name" value="Aminopeptidase"/>
    <property type="match status" value="1"/>
</dbReference>
<dbReference type="FunFam" id="1.10.390.10:FF:000001">
    <property type="entry name" value="Aminopeptidase"/>
    <property type="match status" value="1"/>
</dbReference>
<keyword evidence="2" id="KW-0031">Aminopeptidase</keyword>
<dbReference type="GO" id="GO:0006508">
    <property type="term" value="P:proteolysis"/>
    <property type="evidence" value="ECO:0007669"/>
    <property type="project" value="UniProtKB-KW"/>
</dbReference>
<feature type="active site" description="Proton acceptor" evidence="8">
    <location>
        <position position="454"/>
    </location>
</feature>
<evidence type="ECO:0000256" key="10">
    <source>
        <dbReference type="PIRSR" id="PIRSR634016-4"/>
    </source>
</evidence>
<proteinExistence type="inferred from homology"/>
<dbReference type="Gene3D" id="1.10.390.10">
    <property type="entry name" value="Neutral Protease Domain 2"/>
    <property type="match status" value="1"/>
</dbReference>
<feature type="domain" description="Peptidase M1 membrane alanine aminopeptidase" evidence="11">
    <location>
        <begin position="381"/>
        <end position="598"/>
    </location>
</feature>
<dbReference type="GO" id="GO:0008270">
    <property type="term" value="F:zinc ion binding"/>
    <property type="evidence" value="ECO:0007669"/>
    <property type="project" value="InterPro"/>
</dbReference>
<dbReference type="InterPro" id="IPR001930">
    <property type="entry name" value="Peptidase_M1"/>
</dbReference>
<dbReference type="GO" id="GO:0043171">
    <property type="term" value="P:peptide catabolic process"/>
    <property type="evidence" value="ECO:0007669"/>
    <property type="project" value="TreeGrafter"/>
</dbReference>
<evidence type="ECO:0000313" key="14">
    <source>
        <dbReference type="EMBL" id="PFH57914.1"/>
    </source>
</evidence>
<dbReference type="PRINTS" id="PR00756">
    <property type="entry name" value="ALADIPTASE"/>
</dbReference>
<evidence type="ECO:0000313" key="15">
    <source>
        <dbReference type="Proteomes" id="UP000037136"/>
    </source>
</evidence>
<dbReference type="InterPro" id="IPR042097">
    <property type="entry name" value="Aminopeptidase_N-like_N_sf"/>
</dbReference>
<dbReference type="FunFam" id="2.60.40.1910:FF:000004">
    <property type="entry name" value="Aminopeptidase"/>
    <property type="match status" value="1"/>
</dbReference>
<evidence type="ECO:0000259" key="11">
    <source>
        <dbReference type="Pfam" id="PF01433"/>
    </source>
</evidence>
<reference evidence="14 15" key="2">
    <citation type="journal article" date="2017" name="Sci. Rep.">
        <title>Ant-infecting Ophiocordyceps genomes reveal a high diversity of potential behavioral manipulation genes and a possible major role for enterotoxins.</title>
        <authorList>
            <person name="de Bekker C."/>
            <person name="Ohm R.A."/>
            <person name="Evans H.C."/>
            <person name="Brachmann A."/>
            <person name="Hughes D.P."/>
        </authorList>
    </citation>
    <scope>NUCLEOTIDE SEQUENCE [LARGE SCALE GENOMIC DNA]</scope>
    <source>
        <strain evidence="14 15">SC16a</strain>
    </source>
</reference>
<evidence type="ECO:0000256" key="2">
    <source>
        <dbReference type="ARBA" id="ARBA00022438"/>
    </source>
</evidence>
<evidence type="ECO:0000256" key="7">
    <source>
        <dbReference type="ARBA" id="ARBA00023049"/>
    </source>
</evidence>
<dbReference type="InterPro" id="IPR014782">
    <property type="entry name" value="Peptidase_M1_dom"/>
</dbReference>
<dbReference type="CDD" id="cd09601">
    <property type="entry name" value="M1_APN-Q_like"/>
    <property type="match status" value="1"/>
</dbReference>
<dbReference type="PANTHER" id="PTHR11533:SF174">
    <property type="entry name" value="PUROMYCIN-SENSITIVE AMINOPEPTIDASE-RELATED"/>
    <property type="match status" value="1"/>
</dbReference>
<gene>
    <name evidence="14" type="ORF">XA68_14420</name>
</gene>
<evidence type="ECO:0000256" key="6">
    <source>
        <dbReference type="ARBA" id="ARBA00022833"/>
    </source>
</evidence>
<feature type="site" description="Transition state stabilizer" evidence="10">
    <location>
        <position position="539"/>
    </location>
</feature>
<feature type="binding site" evidence="9">
    <location>
        <position position="453"/>
    </location>
    <ligand>
        <name>Zn(2+)</name>
        <dbReference type="ChEBI" id="CHEBI:29105"/>
        <note>catalytic</note>
    </ligand>
</feature>
<dbReference type="OrthoDB" id="10031169at2759"/>
<dbReference type="Pfam" id="PF11838">
    <property type="entry name" value="ERAP1_C"/>
    <property type="match status" value="1"/>
</dbReference>
<keyword evidence="5" id="KW-0378">Hydrolase</keyword>
<dbReference type="SUPFAM" id="SSF55486">
    <property type="entry name" value="Metalloproteases ('zincins'), catalytic domain"/>
    <property type="match status" value="1"/>
</dbReference>
<evidence type="ECO:0000259" key="12">
    <source>
        <dbReference type="Pfam" id="PF11838"/>
    </source>
</evidence>
<dbReference type="FunFam" id="2.60.40.1730:FF:000002">
    <property type="entry name" value="Aminopeptidase"/>
    <property type="match status" value="1"/>
</dbReference>
<name>A0A2A9P9M7_OPHUN</name>
<dbReference type="Pfam" id="PF17900">
    <property type="entry name" value="Peptidase_M1_N"/>
    <property type="match status" value="1"/>
</dbReference>
<dbReference type="InterPro" id="IPR034016">
    <property type="entry name" value="M1_APN-typ"/>
</dbReference>
<evidence type="ECO:0000256" key="4">
    <source>
        <dbReference type="ARBA" id="ARBA00022723"/>
    </source>
</evidence>
<dbReference type="STRING" id="268505.A0A2A9P9M7"/>
<evidence type="ECO:0000256" key="1">
    <source>
        <dbReference type="ARBA" id="ARBA00010136"/>
    </source>
</evidence>
<dbReference type="AlphaFoldDB" id="A0A2A9P9M7"/>
<dbReference type="InterPro" id="IPR045357">
    <property type="entry name" value="Aminopeptidase_N-like_N"/>
</dbReference>
<evidence type="ECO:0000256" key="9">
    <source>
        <dbReference type="PIRSR" id="PIRSR634016-3"/>
    </source>
</evidence>
<accession>A0A2A9P9M7</accession>
<comment type="caution">
    <text evidence="14">The sequence shown here is derived from an EMBL/GenBank/DDBJ whole genome shotgun (WGS) entry which is preliminary data.</text>
</comment>
<dbReference type="Gene3D" id="2.60.40.1730">
    <property type="entry name" value="tricorn interacting facor f3 domain"/>
    <property type="match status" value="1"/>
</dbReference>
<comment type="similarity">
    <text evidence="1">Belongs to the peptidase M1 family.</text>
</comment>
<keyword evidence="3" id="KW-0645">Protease</keyword>
<feature type="binding site" evidence="9">
    <location>
        <position position="457"/>
    </location>
    <ligand>
        <name>Zn(2+)</name>
        <dbReference type="ChEBI" id="CHEBI:29105"/>
        <note>catalytic</note>
    </ligand>
</feature>
<dbReference type="EMBL" id="LAZP02000351">
    <property type="protein sequence ID" value="PFH57914.1"/>
    <property type="molecule type" value="Genomic_DNA"/>
</dbReference>
<feature type="domain" description="ERAP1-like C-terminal" evidence="12">
    <location>
        <begin position="673"/>
        <end position="989"/>
    </location>
</feature>
<dbReference type="InterPro" id="IPR027268">
    <property type="entry name" value="Peptidase_M4/M1_CTD_sf"/>
</dbReference>
<dbReference type="InterPro" id="IPR024571">
    <property type="entry name" value="ERAP1-like_C_dom"/>
</dbReference>
<dbReference type="Pfam" id="PF01433">
    <property type="entry name" value="Peptidase_M1"/>
    <property type="match status" value="1"/>
</dbReference>
<evidence type="ECO:0000256" key="8">
    <source>
        <dbReference type="PIRSR" id="PIRSR634016-1"/>
    </source>
</evidence>
<keyword evidence="7" id="KW-0482">Metalloprotease</keyword>
<keyword evidence="4 9" id="KW-0479">Metal-binding</keyword>
<comment type="cofactor">
    <cofactor evidence="9">
        <name>Zn(2+)</name>
        <dbReference type="ChEBI" id="CHEBI:29105"/>
    </cofactor>
    <text evidence="9">Binds 1 zinc ion per subunit.</text>
</comment>
<dbReference type="Proteomes" id="UP000037136">
    <property type="component" value="Unassembled WGS sequence"/>
</dbReference>
<feature type="binding site" evidence="9">
    <location>
        <position position="476"/>
    </location>
    <ligand>
        <name>Zn(2+)</name>
        <dbReference type="ChEBI" id="CHEBI:29105"/>
        <note>catalytic</note>
    </ligand>
</feature>
<feature type="domain" description="Aminopeptidase N-like N-terminal" evidence="13">
    <location>
        <begin position="160"/>
        <end position="346"/>
    </location>
</feature>
<dbReference type="GO" id="GO:0005737">
    <property type="term" value="C:cytoplasm"/>
    <property type="evidence" value="ECO:0007669"/>
    <property type="project" value="TreeGrafter"/>
</dbReference>
<keyword evidence="15" id="KW-1185">Reference proteome</keyword>
<dbReference type="Gene3D" id="2.60.40.1910">
    <property type="match status" value="1"/>
</dbReference>
<dbReference type="GO" id="GO:0016020">
    <property type="term" value="C:membrane"/>
    <property type="evidence" value="ECO:0007669"/>
    <property type="project" value="TreeGrafter"/>
</dbReference>
<evidence type="ECO:0000256" key="3">
    <source>
        <dbReference type="ARBA" id="ARBA00022670"/>
    </source>
</evidence>
<dbReference type="GO" id="GO:0070006">
    <property type="term" value="F:metalloaminopeptidase activity"/>
    <property type="evidence" value="ECO:0007669"/>
    <property type="project" value="TreeGrafter"/>
</dbReference>
<sequence length="1013" mass="111248">MPPLRLAQRLGFCCRSSGRVFAPSSASSAASSTAASASSHSSFSSFAASFPTTRPHNFLAFSVACSVACSVASFSLCFAASFSAIAASTTTAAAAASRRFLGPLSPPFTPSRSHLFPFSSVRHCSTRRLAMCRGPACVDVSGGGASGNAQGRELLPANVVPRHYDLTLEPDFTNFKFEGTIIIDLDVAQDSSSISLNTLEIEIHSAKVSCDGKTVSADPRVSYDEAKQVTKFGFDGSLPKGGHAQLEIKFTGQLNDKMAGFYRSTYKRDDGSQGILATTQMEPTDARRAFPCFDEPALKAKFTVTLVAEKRLTCLSNMDVASESDMAGGAKKAVRFNTSPPMSTYLVAFIVGELNYVESRDFRVPVRVYAPPGQNIENGRFSLDLAVKTLRFYERVFGIDFPLPKMDQVAIPDFAQGAMENWGLITYRVVDLLLDQKASGAATKERVAEVVQHELAHQWFGNLVTMDWWEGLWLNEGFATWASWYSCNVFYPEWHVWQTYVTDNLQSALALDSLRSSHPIEVPVKRADEINQIFDAISYSKGSCVLRMISIYLGEDTFLEGVRRYLKKHAYGNTQTGDLWAALSDASGKPVQDIMAAWTKKVGYPVVTVTEDDKAGTFKVKQNRFLRTGDVKPDEDQVLYPIFLGLRSDKGVDTELALTERETELKIPGGDVFKLNANHTGIYRTLYSPERLKKLGLAARDGRLTVEDRAGMLADAGALATSGYQKTSGLLDLLQGFGTESEFVVWNEILGRLSAIQSAWVFEDAAVRNGLEALMRDLISPKAHQMGWSFSDDDGHVEQQFKAMAFEAAGLSGDKAIIDACKDMLNRFAGGDKAAIHPNIRKSVFSVSLKYGGKEEYDKILGLYRSSTNSDERNTCLRCLGRAKDPQLIKRTLGLLFSDDVKDQDVYMPVGGLRTHAAGIEAMFAWMKENWDTMYKRLPPGLSMLGSMVSLMTSGFSKQQQLDEVDSFFADKNNNGYDQALAQTKDAIRSKISWLGRDAEDVAAWLKAKGYAG</sequence>
<dbReference type="Gene3D" id="1.25.50.20">
    <property type="match status" value="1"/>
</dbReference>
<dbReference type="InterPro" id="IPR050344">
    <property type="entry name" value="Peptidase_M1_aminopeptidases"/>
</dbReference>
<dbReference type="SUPFAM" id="SSF63737">
    <property type="entry name" value="Leukotriene A4 hydrolase N-terminal domain"/>
    <property type="match status" value="1"/>
</dbReference>
<protein>
    <submittedName>
        <fullName evidence="14">Uncharacterized protein</fullName>
    </submittedName>
</protein>
<reference evidence="14 15" key="1">
    <citation type="journal article" date="2015" name="BMC Genomics">
        <title>Gene expression during zombie ant biting behavior reflects the complexity underlying fungal parasitic behavioral manipulation.</title>
        <authorList>
            <person name="de Bekker C."/>
            <person name="Ohm R.A."/>
            <person name="Loreto R.G."/>
            <person name="Sebastian A."/>
            <person name="Albert I."/>
            <person name="Merrow M."/>
            <person name="Brachmann A."/>
            <person name="Hughes D.P."/>
        </authorList>
    </citation>
    <scope>NUCLEOTIDE SEQUENCE [LARGE SCALE GENOMIC DNA]</scope>
    <source>
        <strain evidence="14 15">SC16a</strain>
    </source>
</reference>